<dbReference type="Proteomes" id="UP000519023">
    <property type="component" value="Unassembled WGS sequence"/>
</dbReference>
<keyword evidence="3" id="KW-1185">Reference proteome</keyword>
<gene>
    <name evidence="2" type="ORF">HHL08_09375</name>
</gene>
<dbReference type="Gene3D" id="3.40.250.10">
    <property type="entry name" value="Rhodanese-like domain"/>
    <property type="match status" value="1"/>
</dbReference>
<proteinExistence type="predicted"/>
<dbReference type="InterPro" id="IPR036873">
    <property type="entry name" value="Rhodanese-like_dom_sf"/>
</dbReference>
<feature type="domain" description="Rhodanese" evidence="1">
    <location>
        <begin position="23"/>
        <end position="111"/>
    </location>
</feature>
<dbReference type="RefSeq" id="WP_048576679.1">
    <property type="nucleotide sequence ID" value="NZ_JABBFV010000005.1"/>
</dbReference>
<dbReference type="InterPro" id="IPR001763">
    <property type="entry name" value="Rhodanese-like_dom"/>
</dbReference>
<evidence type="ECO:0000259" key="1">
    <source>
        <dbReference type="PROSITE" id="PS50206"/>
    </source>
</evidence>
<organism evidence="2 3">
    <name type="scientific">Sphingobium psychrophilum</name>
    <dbReference type="NCBI Taxonomy" id="2728834"/>
    <lineage>
        <taxon>Bacteria</taxon>
        <taxon>Pseudomonadati</taxon>
        <taxon>Pseudomonadota</taxon>
        <taxon>Alphaproteobacteria</taxon>
        <taxon>Sphingomonadales</taxon>
        <taxon>Sphingomonadaceae</taxon>
        <taxon>Sphingobium</taxon>
    </lineage>
</organism>
<sequence>MFGFGKSKSHRELQPLELKSMLADGSALLIDVREPDEFAAGHIAGAVNIPLSTFSPRNVPDAAGRTVVLQCAGGKRSGMALDRCAQAQTAIDTHLGGGIGAWKNAGLPIVSGK</sequence>
<dbReference type="PANTHER" id="PTHR44086:SF10">
    <property type="entry name" value="THIOSULFATE SULFURTRANSFERASE_RHODANESE-LIKE DOMAIN-CONTAINING PROTEIN 3"/>
    <property type="match status" value="1"/>
</dbReference>
<dbReference type="EMBL" id="JABBFV010000005">
    <property type="protein sequence ID" value="NML10359.1"/>
    <property type="molecule type" value="Genomic_DNA"/>
</dbReference>
<dbReference type="PROSITE" id="PS50206">
    <property type="entry name" value="RHODANESE_3"/>
    <property type="match status" value="1"/>
</dbReference>
<name>A0A7X9ZTK7_9SPHN</name>
<evidence type="ECO:0000313" key="2">
    <source>
        <dbReference type="EMBL" id="NML10359.1"/>
    </source>
</evidence>
<dbReference type="SMART" id="SM00450">
    <property type="entry name" value="RHOD"/>
    <property type="match status" value="1"/>
</dbReference>
<comment type="caution">
    <text evidence="2">The sequence shown here is derived from an EMBL/GenBank/DDBJ whole genome shotgun (WGS) entry which is preliminary data.</text>
</comment>
<dbReference type="AlphaFoldDB" id="A0A7X9ZTK7"/>
<protein>
    <submittedName>
        <fullName evidence="2">Rhodanese-like domain-containing protein</fullName>
    </submittedName>
</protein>
<dbReference type="SUPFAM" id="SSF52821">
    <property type="entry name" value="Rhodanese/Cell cycle control phosphatase"/>
    <property type="match status" value="1"/>
</dbReference>
<reference evidence="2 3" key="1">
    <citation type="submission" date="2020-04" db="EMBL/GenBank/DDBJ databases">
        <title>Sphingobium sp. AR-3-1 isolated from Arctic soil.</title>
        <authorList>
            <person name="Dahal R.H."/>
            <person name="Chaudhary D.K."/>
        </authorList>
    </citation>
    <scope>NUCLEOTIDE SEQUENCE [LARGE SCALE GENOMIC DNA]</scope>
    <source>
        <strain evidence="2 3">AR-3-1</strain>
    </source>
</reference>
<dbReference type="PANTHER" id="PTHR44086">
    <property type="entry name" value="THIOSULFATE SULFURTRANSFERASE RDL2, MITOCHONDRIAL-RELATED"/>
    <property type="match status" value="1"/>
</dbReference>
<dbReference type="CDD" id="cd00158">
    <property type="entry name" value="RHOD"/>
    <property type="match status" value="1"/>
</dbReference>
<evidence type="ECO:0000313" key="3">
    <source>
        <dbReference type="Proteomes" id="UP000519023"/>
    </source>
</evidence>
<dbReference type="GO" id="GO:0004792">
    <property type="term" value="F:thiosulfate-cyanide sulfurtransferase activity"/>
    <property type="evidence" value="ECO:0007669"/>
    <property type="project" value="TreeGrafter"/>
</dbReference>
<dbReference type="Pfam" id="PF00581">
    <property type="entry name" value="Rhodanese"/>
    <property type="match status" value="1"/>
</dbReference>
<accession>A0A7X9ZTK7</accession>